<accession>X1J6T0</accession>
<dbReference type="Gene3D" id="3.90.180.10">
    <property type="entry name" value="Medium-chain alcohol dehydrogenases, catalytic domain"/>
    <property type="match status" value="1"/>
</dbReference>
<dbReference type="InterPro" id="IPR011032">
    <property type="entry name" value="GroES-like_sf"/>
</dbReference>
<feature type="non-terminal residue" evidence="2">
    <location>
        <position position="1"/>
    </location>
</feature>
<gene>
    <name evidence="2" type="ORF">S03H2_64201</name>
</gene>
<evidence type="ECO:0000313" key="2">
    <source>
        <dbReference type="EMBL" id="GAH77240.1"/>
    </source>
</evidence>
<evidence type="ECO:0008006" key="3">
    <source>
        <dbReference type="Google" id="ProtNLM"/>
    </source>
</evidence>
<sequence length="87" mass="9779">RKGGRFLVFGVNTNAVVKIPQSEITFKELRVLGTWLANATFPKAVKIIESGILDLEKLITHRLPLEKIKEGIDLLNKREALKVMVNP</sequence>
<evidence type="ECO:0000256" key="1">
    <source>
        <dbReference type="ARBA" id="ARBA00023002"/>
    </source>
</evidence>
<proteinExistence type="predicted"/>
<keyword evidence="1" id="KW-0560">Oxidoreductase</keyword>
<dbReference type="PANTHER" id="PTHR43401">
    <property type="entry name" value="L-THREONINE 3-DEHYDROGENASE"/>
    <property type="match status" value="1"/>
</dbReference>
<dbReference type="EMBL" id="BARU01041678">
    <property type="protein sequence ID" value="GAH77240.1"/>
    <property type="molecule type" value="Genomic_DNA"/>
</dbReference>
<protein>
    <recommendedName>
        <fullName evidence="3">Alcohol dehydrogenase-like C-terminal domain-containing protein</fullName>
    </recommendedName>
</protein>
<dbReference type="PANTHER" id="PTHR43401:SF2">
    <property type="entry name" value="L-THREONINE 3-DEHYDROGENASE"/>
    <property type="match status" value="1"/>
</dbReference>
<dbReference type="AlphaFoldDB" id="X1J6T0"/>
<reference evidence="2" key="1">
    <citation type="journal article" date="2014" name="Front. Microbiol.">
        <title>High frequency of phylogenetically diverse reductive dehalogenase-homologous genes in deep subseafloor sedimentary metagenomes.</title>
        <authorList>
            <person name="Kawai M."/>
            <person name="Futagami T."/>
            <person name="Toyoda A."/>
            <person name="Takaki Y."/>
            <person name="Nishi S."/>
            <person name="Hori S."/>
            <person name="Arai W."/>
            <person name="Tsubouchi T."/>
            <person name="Morono Y."/>
            <person name="Uchiyama I."/>
            <person name="Ito T."/>
            <person name="Fujiyama A."/>
            <person name="Inagaki F."/>
            <person name="Takami H."/>
        </authorList>
    </citation>
    <scope>NUCLEOTIDE SEQUENCE</scope>
    <source>
        <strain evidence="2">Expedition CK06-06</strain>
    </source>
</reference>
<dbReference type="SUPFAM" id="SSF50129">
    <property type="entry name" value="GroES-like"/>
    <property type="match status" value="1"/>
</dbReference>
<organism evidence="2">
    <name type="scientific">marine sediment metagenome</name>
    <dbReference type="NCBI Taxonomy" id="412755"/>
    <lineage>
        <taxon>unclassified sequences</taxon>
        <taxon>metagenomes</taxon>
        <taxon>ecological metagenomes</taxon>
    </lineage>
</organism>
<name>X1J6T0_9ZZZZ</name>
<comment type="caution">
    <text evidence="2">The sequence shown here is derived from an EMBL/GenBank/DDBJ whole genome shotgun (WGS) entry which is preliminary data.</text>
</comment>
<dbReference type="Gene3D" id="3.40.50.720">
    <property type="entry name" value="NAD(P)-binding Rossmann-like Domain"/>
    <property type="match status" value="1"/>
</dbReference>
<dbReference type="InterPro" id="IPR050129">
    <property type="entry name" value="Zn_alcohol_dh"/>
</dbReference>
<dbReference type="GO" id="GO:0016491">
    <property type="term" value="F:oxidoreductase activity"/>
    <property type="evidence" value="ECO:0007669"/>
    <property type="project" value="UniProtKB-KW"/>
</dbReference>